<dbReference type="AlphaFoldDB" id="A0A8B6E9A3"/>
<feature type="domain" description="Reverse transcriptase" evidence="1">
    <location>
        <begin position="145"/>
        <end position="226"/>
    </location>
</feature>
<organism evidence="2 3">
    <name type="scientific">Mytilus galloprovincialis</name>
    <name type="common">Mediterranean mussel</name>
    <dbReference type="NCBI Taxonomy" id="29158"/>
    <lineage>
        <taxon>Eukaryota</taxon>
        <taxon>Metazoa</taxon>
        <taxon>Spiralia</taxon>
        <taxon>Lophotrochozoa</taxon>
        <taxon>Mollusca</taxon>
        <taxon>Bivalvia</taxon>
        <taxon>Autobranchia</taxon>
        <taxon>Pteriomorphia</taxon>
        <taxon>Mytilida</taxon>
        <taxon>Mytiloidea</taxon>
        <taxon>Mytilidae</taxon>
        <taxon>Mytilinae</taxon>
        <taxon>Mytilus</taxon>
    </lineage>
</organism>
<evidence type="ECO:0000259" key="1">
    <source>
        <dbReference type="Pfam" id="PF00078"/>
    </source>
</evidence>
<dbReference type="Proteomes" id="UP000596742">
    <property type="component" value="Unassembled WGS sequence"/>
</dbReference>
<sequence>MEVYNTEGEILIDETRVIDKWKSDFEHLYNNDQSEEDFNSEFYRYALSHKTVLEDIISDPLYNDDEELNGDITLEEIETVIKSAKNGKSTGIDQIPYEVLKFPNVFQVIRSLFQVMFDTSCVPSIWGKAVIFPILKNPSSDHRIPLNYRGISLLSCISKLYSAFINNRLSTYLDENEVLADEQNGLRRHRSCEDHVFSLSSVIRNNANVIATFVDLKKAFDFVDRDMLLL</sequence>
<comment type="caution">
    <text evidence="2">The sequence shown here is derived from an EMBL/GenBank/DDBJ whole genome shotgun (WGS) entry which is preliminary data.</text>
</comment>
<dbReference type="OrthoDB" id="6154960at2759"/>
<dbReference type="InterPro" id="IPR000477">
    <property type="entry name" value="RT_dom"/>
</dbReference>
<proteinExistence type="predicted"/>
<protein>
    <recommendedName>
        <fullName evidence="1">Reverse transcriptase domain-containing protein</fullName>
    </recommendedName>
</protein>
<evidence type="ECO:0000313" key="3">
    <source>
        <dbReference type="Proteomes" id="UP000596742"/>
    </source>
</evidence>
<keyword evidence="3" id="KW-1185">Reference proteome</keyword>
<name>A0A8B6E9A3_MYTGA</name>
<dbReference type="PANTHER" id="PTHR19446">
    <property type="entry name" value="REVERSE TRANSCRIPTASES"/>
    <property type="match status" value="1"/>
</dbReference>
<dbReference type="Pfam" id="PF00078">
    <property type="entry name" value="RVT_1"/>
    <property type="match status" value="1"/>
</dbReference>
<accession>A0A8B6E9A3</accession>
<evidence type="ECO:0000313" key="2">
    <source>
        <dbReference type="EMBL" id="VDI30743.1"/>
    </source>
</evidence>
<dbReference type="EMBL" id="UYJE01004722">
    <property type="protein sequence ID" value="VDI30743.1"/>
    <property type="molecule type" value="Genomic_DNA"/>
</dbReference>
<reference evidence="2" key="1">
    <citation type="submission" date="2018-11" db="EMBL/GenBank/DDBJ databases">
        <authorList>
            <person name="Alioto T."/>
            <person name="Alioto T."/>
        </authorList>
    </citation>
    <scope>NUCLEOTIDE SEQUENCE</scope>
</reference>
<gene>
    <name evidence="2" type="ORF">MGAL_10B082241</name>
</gene>